<dbReference type="CDD" id="cd02440">
    <property type="entry name" value="AdoMet_MTases"/>
    <property type="match status" value="1"/>
</dbReference>
<dbReference type="RefSeq" id="WP_386429113.1">
    <property type="nucleotide sequence ID" value="NZ_JBHSBB010000009.1"/>
</dbReference>
<proteinExistence type="predicted"/>
<sequence>MILYRPRFVDRACFTAQMFAAFHATGAVAPSSRRLARALARPLAHRSGDRPLAVLEVGAGTGAVSRVLAELLGPDDSLDLVELNPRFAARLRGDRRLTGHDRIRVINAPVTELGRDRRYDVIVSTLPFANFDPPELTAVLDFYRDALAPGGQLAYIAYRAAARARIALGASPGVVRQHRVQAALDEWRRDHAVATSLTVWANLPPARVWHLQAPAAGPYG</sequence>
<gene>
    <name evidence="2" type="ORF">ACFO3J_12495</name>
</gene>
<evidence type="ECO:0000259" key="1">
    <source>
        <dbReference type="Pfam" id="PF13649"/>
    </source>
</evidence>
<dbReference type="SUPFAM" id="SSF53335">
    <property type="entry name" value="S-adenosyl-L-methionine-dependent methyltransferases"/>
    <property type="match status" value="1"/>
</dbReference>
<dbReference type="InterPro" id="IPR029063">
    <property type="entry name" value="SAM-dependent_MTases_sf"/>
</dbReference>
<evidence type="ECO:0000313" key="2">
    <source>
        <dbReference type="EMBL" id="MFC4032299.1"/>
    </source>
</evidence>
<feature type="domain" description="Methyltransferase" evidence="1">
    <location>
        <begin position="54"/>
        <end position="151"/>
    </location>
</feature>
<dbReference type="InterPro" id="IPR041698">
    <property type="entry name" value="Methyltransf_25"/>
</dbReference>
<dbReference type="GO" id="GO:0032259">
    <property type="term" value="P:methylation"/>
    <property type="evidence" value="ECO:0007669"/>
    <property type="project" value="UniProtKB-KW"/>
</dbReference>
<evidence type="ECO:0000313" key="3">
    <source>
        <dbReference type="Proteomes" id="UP001595765"/>
    </source>
</evidence>
<accession>A0ABV8HJY1</accession>
<dbReference type="Proteomes" id="UP001595765">
    <property type="component" value="Unassembled WGS sequence"/>
</dbReference>
<organism evidence="2 3">
    <name type="scientific">Streptomyces polygonati</name>
    <dbReference type="NCBI Taxonomy" id="1617087"/>
    <lineage>
        <taxon>Bacteria</taxon>
        <taxon>Bacillati</taxon>
        <taxon>Actinomycetota</taxon>
        <taxon>Actinomycetes</taxon>
        <taxon>Kitasatosporales</taxon>
        <taxon>Streptomycetaceae</taxon>
        <taxon>Streptomyces</taxon>
    </lineage>
</organism>
<comment type="caution">
    <text evidence="2">The sequence shown here is derived from an EMBL/GenBank/DDBJ whole genome shotgun (WGS) entry which is preliminary data.</text>
</comment>
<dbReference type="GO" id="GO:0008168">
    <property type="term" value="F:methyltransferase activity"/>
    <property type="evidence" value="ECO:0007669"/>
    <property type="project" value="UniProtKB-KW"/>
</dbReference>
<keyword evidence="2" id="KW-0808">Transferase</keyword>
<reference evidence="3" key="1">
    <citation type="journal article" date="2019" name="Int. J. Syst. Evol. Microbiol.">
        <title>The Global Catalogue of Microorganisms (GCM) 10K type strain sequencing project: providing services to taxonomists for standard genome sequencing and annotation.</title>
        <authorList>
            <consortium name="The Broad Institute Genomics Platform"/>
            <consortium name="The Broad Institute Genome Sequencing Center for Infectious Disease"/>
            <person name="Wu L."/>
            <person name="Ma J."/>
        </authorList>
    </citation>
    <scope>NUCLEOTIDE SEQUENCE [LARGE SCALE GENOMIC DNA]</scope>
    <source>
        <strain evidence="3">CGMCC 4.7237</strain>
    </source>
</reference>
<keyword evidence="3" id="KW-1185">Reference proteome</keyword>
<name>A0ABV8HJY1_9ACTN</name>
<dbReference type="Gene3D" id="3.40.50.150">
    <property type="entry name" value="Vaccinia Virus protein VP39"/>
    <property type="match status" value="1"/>
</dbReference>
<keyword evidence="2" id="KW-0489">Methyltransferase</keyword>
<dbReference type="Pfam" id="PF13649">
    <property type="entry name" value="Methyltransf_25"/>
    <property type="match status" value="1"/>
</dbReference>
<dbReference type="EMBL" id="JBHSBB010000009">
    <property type="protein sequence ID" value="MFC4032299.1"/>
    <property type="molecule type" value="Genomic_DNA"/>
</dbReference>
<protein>
    <submittedName>
        <fullName evidence="2">Class I SAM-dependent methyltransferase</fullName>
    </submittedName>
</protein>